<dbReference type="OrthoDB" id="124211at2157"/>
<evidence type="ECO:0000256" key="5">
    <source>
        <dbReference type="ARBA" id="ARBA00023136"/>
    </source>
</evidence>
<protein>
    <submittedName>
        <fullName evidence="8">DedA family protein</fullName>
    </submittedName>
</protein>
<dbReference type="Proteomes" id="UP000509594">
    <property type="component" value="Chromosome"/>
</dbReference>
<evidence type="ECO:0000256" key="4">
    <source>
        <dbReference type="ARBA" id="ARBA00022989"/>
    </source>
</evidence>
<sequence>MSNWELIVPYLEHLSYAGIFITLAFLGSFIPLPEEVLLLVVGYIASLGYGEIWLVIAVSLIAGIFGDLLLYFLSRRGNRLLSHFDRINDKKKIARYETLMQDHGGKTIFSLRLIVGLRIFGPIVAGSTNVPWQKFAFYDLLALAVYFPTLILVGYHFHNSLQEMISDVGILSHLIFFAVVGLVGITISVYSRRLFHNR</sequence>
<evidence type="ECO:0000313" key="8">
    <source>
        <dbReference type="EMBL" id="QLC50595.1"/>
    </source>
</evidence>
<evidence type="ECO:0000256" key="1">
    <source>
        <dbReference type="ARBA" id="ARBA00004651"/>
    </source>
</evidence>
<keyword evidence="9" id="KW-1185">Reference proteome</keyword>
<feature type="transmembrane region" description="Helical" evidence="6">
    <location>
        <begin position="14"/>
        <end position="32"/>
    </location>
</feature>
<evidence type="ECO:0000256" key="3">
    <source>
        <dbReference type="ARBA" id="ARBA00022692"/>
    </source>
</evidence>
<feature type="transmembrane region" description="Helical" evidence="6">
    <location>
        <begin position="135"/>
        <end position="158"/>
    </location>
</feature>
<feature type="transmembrane region" description="Helical" evidence="6">
    <location>
        <begin position="52"/>
        <end position="73"/>
    </location>
</feature>
<evidence type="ECO:0000256" key="2">
    <source>
        <dbReference type="ARBA" id="ARBA00022475"/>
    </source>
</evidence>
<dbReference type="InterPro" id="IPR032816">
    <property type="entry name" value="VTT_dom"/>
</dbReference>
<keyword evidence="4 6" id="KW-1133">Transmembrane helix</keyword>
<name>A0A7D5EA47_9EURY</name>
<evidence type="ECO:0000259" key="7">
    <source>
        <dbReference type="Pfam" id="PF09335"/>
    </source>
</evidence>
<dbReference type="KEGG" id="mzi:HWN40_10310"/>
<keyword evidence="2" id="KW-1003">Cell membrane</keyword>
<reference evidence="8 9" key="1">
    <citation type="submission" date="2020-06" db="EMBL/GenBank/DDBJ databases">
        <title>Methanolobus halotolerans sp. nov., isolated from a saline lake Tus in Siberia.</title>
        <authorList>
            <person name="Shen Y."/>
            <person name="Chen S.-C."/>
            <person name="Lai M.-C."/>
            <person name="Huang H.-H."/>
            <person name="Chiu H.-H."/>
            <person name="Tang S.-L."/>
            <person name="Rogozin D.Y."/>
            <person name="Degermendzhy A.G."/>
        </authorList>
    </citation>
    <scope>NUCLEOTIDE SEQUENCE [LARGE SCALE GENOMIC DNA]</scope>
    <source>
        <strain evidence="8 9">DSM 21339</strain>
    </source>
</reference>
<evidence type="ECO:0000256" key="6">
    <source>
        <dbReference type="SAM" id="Phobius"/>
    </source>
</evidence>
<comment type="subcellular location">
    <subcellularLocation>
        <location evidence="1">Cell membrane</location>
        <topology evidence="1">Multi-pass membrane protein</topology>
    </subcellularLocation>
</comment>
<organism evidence="8 9">
    <name type="scientific">Methanolobus zinderi</name>
    <dbReference type="NCBI Taxonomy" id="536044"/>
    <lineage>
        <taxon>Archaea</taxon>
        <taxon>Methanobacteriati</taxon>
        <taxon>Methanobacteriota</taxon>
        <taxon>Stenosarchaea group</taxon>
        <taxon>Methanomicrobia</taxon>
        <taxon>Methanosarcinales</taxon>
        <taxon>Methanosarcinaceae</taxon>
        <taxon>Methanolobus</taxon>
    </lineage>
</organism>
<dbReference type="InterPro" id="IPR051311">
    <property type="entry name" value="DedA_domain"/>
</dbReference>
<dbReference type="EMBL" id="CP058215">
    <property type="protein sequence ID" value="QLC50595.1"/>
    <property type="molecule type" value="Genomic_DNA"/>
</dbReference>
<dbReference type="GeneID" id="55822071"/>
<accession>A0A7D5EA47</accession>
<dbReference type="PANTHER" id="PTHR42709:SF6">
    <property type="entry name" value="UNDECAPRENYL PHOSPHATE TRANSPORTER A"/>
    <property type="match status" value="1"/>
</dbReference>
<keyword evidence="3 6" id="KW-0812">Transmembrane</keyword>
<keyword evidence="5 6" id="KW-0472">Membrane</keyword>
<feature type="domain" description="VTT" evidence="7">
    <location>
        <begin position="32"/>
        <end position="155"/>
    </location>
</feature>
<dbReference type="RefSeq" id="WP_176965651.1">
    <property type="nucleotide sequence ID" value="NZ_CP058215.1"/>
</dbReference>
<proteinExistence type="predicted"/>
<evidence type="ECO:0000313" key="9">
    <source>
        <dbReference type="Proteomes" id="UP000509594"/>
    </source>
</evidence>
<dbReference type="PANTHER" id="PTHR42709">
    <property type="entry name" value="ALKALINE PHOSPHATASE LIKE PROTEIN"/>
    <property type="match status" value="1"/>
</dbReference>
<dbReference type="GO" id="GO:0005886">
    <property type="term" value="C:plasma membrane"/>
    <property type="evidence" value="ECO:0007669"/>
    <property type="project" value="UniProtKB-SubCell"/>
</dbReference>
<dbReference type="AlphaFoldDB" id="A0A7D5EA47"/>
<gene>
    <name evidence="8" type="ORF">HWN40_10310</name>
</gene>
<dbReference type="Pfam" id="PF09335">
    <property type="entry name" value="VTT_dom"/>
    <property type="match status" value="1"/>
</dbReference>
<feature type="transmembrane region" description="Helical" evidence="6">
    <location>
        <begin position="170"/>
        <end position="190"/>
    </location>
</feature>